<protein>
    <submittedName>
        <fullName evidence="5">GRIP domain-containing protein</fullName>
    </submittedName>
</protein>
<feature type="coiled-coil region" evidence="1">
    <location>
        <begin position="298"/>
        <end position="353"/>
    </location>
</feature>
<dbReference type="PANTHER" id="PTHR31580:SF4">
    <property type="entry name" value="FILAMENT-LIKE PLANT PROTEIN 6"/>
    <property type="match status" value="1"/>
</dbReference>
<gene>
    <name evidence="3" type="ORF">HDID_LOCUS9301</name>
</gene>
<feature type="compositionally biased region" description="Polar residues" evidence="2">
    <location>
        <begin position="641"/>
        <end position="676"/>
    </location>
</feature>
<dbReference type="EMBL" id="UYSG01011256">
    <property type="protein sequence ID" value="VDL61619.1"/>
    <property type="molecule type" value="Genomic_DNA"/>
</dbReference>
<dbReference type="WBParaSite" id="HDID_0000930301-mRNA-1">
    <property type="protein sequence ID" value="HDID_0000930301-mRNA-1"/>
    <property type="gene ID" value="HDID_0000930301"/>
</dbReference>
<feature type="coiled-coil region" evidence="1">
    <location>
        <begin position="468"/>
        <end position="523"/>
    </location>
</feature>
<evidence type="ECO:0000256" key="1">
    <source>
        <dbReference type="SAM" id="Coils"/>
    </source>
</evidence>
<evidence type="ECO:0000256" key="2">
    <source>
        <dbReference type="SAM" id="MobiDB-lite"/>
    </source>
</evidence>
<dbReference type="OrthoDB" id="6272106at2759"/>
<accession>A0A0R3SUV3</accession>
<evidence type="ECO:0000313" key="5">
    <source>
        <dbReference type="WBParaSite" id="HDID_0000930301-mRNA-1"/>
    </source>
</evidence>
<evidence type="ECO:0000313" key="3">
    <source>
        <dbReference type="EMBL" id="VDL61619.1"/>
    </source>
</evidence>
<evidence type="ECO:0000313" key="4">
    <source>
        <dbReference type="Proteomes" id="UP000274504"/>
    </source>
</evidence>
<dbReference type="AlphaFoldDB" id="A0A0R3SUV3"/>
<reference evidence="3 4" key="2">
    <citation type="submission" date="2018-11" db="EMBL/GenBank/DDBJ databases">
        <authorList>
            <consortium name="Pathogen Informatics"/>
        </authorList>
    </citation>
    <scope>NUCLEOTIDE SEQUENCE [LARGE SCALE GENOMIC DNA]</scope>
</reference>
<proteinExistence type="predicted"/>
<feature type="coiled-coil region" evidence="1">
    <location>
        <begin position="3"/>
        <end position="104"/>
    </location>
</feature>
<organism evidence="5">
    <name type="scientific">Hymenolepis diminuta</name>
    <name type="common">Rat tapeworm</name>
    <dbReference type="NCBI Taxonomy" id="6216"/>
    <lineage>
        <taxon>Eukaryota</taxon>
        <taxon>Metazoa</taxon>
        <taxon>Spiralia</taxon>
        <taxon>Lophotrochozoa</taxon>
        <taxon>Platyhelminthes</taxon>
        <taxon>Cestoda</taxon>
        <taxon>Eucestoda</taxon>
        <taxon>Cyclophyllidea</taxon>
        <taxon>Hymenolepididae</taxon>
        <taxon>Hymenolepis</taxon>
    </lineage>
</organism>
<sequence>MDRNEVLKQLADLQCKNVILEEKYSDAQYEVECLQSDLQQGQSVIENLQKALEASRKENLDLKQNGGRSGVESAATIEALREENRAARRRVTELEAEFRNLKVTRNSSGRDGIPEDVEDQFLEWKRRLGLMPSVDIMDLFSAINDRLDRALMNDARTNESEFAQQELKNQLRDAHSSASELANRVEVLLAEKEALRREANLWNAEKSDFLTTRGLLEQRISSLERQLEELRGKFHLGSEEARVAKLESQQLLLERNSQIVQFNALVESLAATLSTIDSPCEVTEAAVKEAVSKMMAELHRLRKAGIDLEKKVEQLLKQFDVQFANGQSLCEELDTLRRELENERRVKERIQCELDGFRLINNQKQITPQGCISPECIHGSGTVKVNSLHKKAERNHIHEKLDLRNGTDDCPSCSHLHTTPLDLASRAPDWTDLEERRVQFLCASCLVCLAMALKQRLRTILNSDVINEKREKSLLEELEKSKKETEELHEKIMTIENEKSNEYEKLEQMVSKLEALRQHQAKRIAGLQSKTQRQSTLEVQKAQELSAAKSFLIENRQKHLRLLNFRNTLGRLLGIDAWLCPNPEALIIQRIQQILMNYSTQGRGLYSQPIATAFPTLQPSFSASQLPALTYSKDGPLDTTAPVSNTSTVNFAKQNPSGPYQSAPKTVSRRSQSASGKSVRKY</sequence>
<feature type="coiled-coil region" evidence="1">
    <location>
        <begin position="164"/>
        <end position="233"/>
    </location>
</feature>
<reference evidence="5" key="1">
    <citation type="submission" date="2016-04" db="UniProtKB">
        <authorList>
            <consortium name="WormBaseParasite"/>
        </authorList>
    </citation>
    <scope>IDENTIFICATION</scope>
</reference>
<dbReference type="PANTHER" id="PTHR31580">
    <property type="entry name" value="FILAMENT-LIKE PLANT PROTEIN 4"/>
    <property type="match status" value="1"/>
</dbReference>
<keyword evidence="1" id="KW-0175">Coiled coil</keyword>
<feature type="region of interest" description="Disordered" evidence="2">
    <location>
        <begin position="637"/>
        <end position="682"/>
    </location>
</feature>
<dbReference type="Proteomes" id="UP000274504">
    <property type="component" value="Unassembled WGS sequence"/>
</dbReference>
<name>A0A0R3SUV3_HYMDI</name>